<gene>
    <name evidence="2" type="ORF">SAMN06295912_103124</name>
</gene>
<name>A0A239D0H7_9SPHN</name>
<dbReference type="AlphaFoldDB" id="A0A239D0H7"/>
<sequence>MFNRQLLLRMLVICAASGVAAAAHGAAPQPLSAVGTLQPGLWQLQAEGEAPRRICVGDTSALVQIRHAGTPCSRLVIADQRSSATVHYSCPGAGWGRTTLKVVTPRSATIDTQGIAGNAPFAFTADARRMGDCPTKSASLNESRYNR</sequence>
<evidence type="ECO:0000313" key="2">
    <source>
        <dbReference type="EMBL" id="SNS25304.1"/>
    </source>
</evidence>
<feature type="signal peptide" evidence="1">
    <location>
        <begin position="1"/>
        <end position="22"/>
    </location>
</feature>
<dbReference type="Proteomes" id="UP000198281">
    <property type="component" value="Unassembled WGS sequence"/>
</dbReference>
<organism evidence="2 3">
    <name type="scientific">Edaphosphingomonas laterariae</name>
    <dbReference type="NCBI Taxonomy" id="861865"/>
    <lineage>
        <taxon>Bacteria</taxon>
        <taxon>Pseudomonadati</taxon>
        <taxon>Pseudomonadota</taxon>
        <taxon>Alphaproteobacteria</taxon>
        <taxon>Sphingomonadales</taxon>
        <taxon>Rhizorhabdaceae</taxon>
        <taxon>Edaphosphingomonas</taxon>
    </lineage>
</organism>
<keyword evidence="1" id="KW-0732">Signal</keyword>
<accession>A0A239D0H7</accession>
<protein>
    <recommendedName>
        <fullName evidence="4">DUF3617 family protein</fullName>
    </recommendedName>
</protein>
<evidence type="ECO:0008006" key="4">
    <source>
        <dbReference type="Google" id="ProtNLM"/>
    </source>
</evidence>
<dbReference type="OrthoDB" id="7595119at2"/>
<reference evidence="3" key="1">
    <citation type="submission" date="2017-06" db="EMBL/GenBank/DDBJ databases">
        <authorList>
            <person name="Varghese N."/>
            <person name="Submissions S."/>
        </authorList>
    </citation>
    <scope>NUCLEOTIDE SEQUENCE [LARGE SCALE GENOMIC DNA]</scope>
    <source>
        <strain evidence="3">LNB2</strain>
    </source>
</reference>
<evidence type="ECO:0000256" key="1">
    <source>
        <dbReference type="SAM" id="SignalP"/>
    </source>
</evidence>
<feature type="chain" id="PRO_5012195877" description="DUF3617 family protein" evidence="1">
    <location>
        <begin position="23"/>
        <end position="147"/>
    </location>
</feature>
<proteinExistence type="predicted"/>
<dbReference type="EMBL" id="FZOS01000003">
    <property type="protein sequence ID" value="SNS25304.1"/>
    <property type="molecule type" value="Genomic_DNA"/>
</dbReference>
<evidence type="ECO:0000313" key="3">
    <source>
        <dbReference type="Proteomes" id="UP000198281"/>
    </source>
</evidence>
<keyword evidence="3" id="KW-1185">Reference proteome</keyword>